<dbReference type="PROSITE" id="PS50102">
    <property type="entry name" value="RRM"/>
    <property type="match status" value="1"/>
</dbReference>
<dbReference type="EMBL" id="KV891540">
    <property type="protein sequence ID" value="OON23470.1"/>
    <property type="molecule type" value="Genomic_DNA"/>
</dbReference>
<keyword evidence="1" id="KW-0677">Repeat</keyword>
<name>A0A1S8X9R4_OPIVI</name>
<dbReference type="SUPFAM" id="SSF54928">
    <property type="entry name" value="RNA-binding domain, RBD"/>
    <property type="match status" value="1"/>
</dbReference>
<organism evidence="5 6">
    <name type="scientific">Opisthorchis viverrini</name>
    <name type="common">Southeast Asian liver fluke</name>
    <dbReference type="NCBI Taxonomy" id="6198"/>
    <lineage>
        <taxon>Eukaryota</taxon>
        <taxon>Metazoa</taxon>
        <taxon>Spiralia</taxon>
        <taxon>Lophotrochozoa</taxon>
        <taxon>Platyhelminthes</taxon>
        <taxon>Trematoda</taxon>
        <taxon>Digenea</taxon>
        <taxon>Opisthorchiida</taxon>
        <taxon>Opisthorchiata</taxon>
        <taxon>Opisthorchiidae</taxon>
        <taxon>Opisthorchis</taxon>
    </lineage>
</organism>
<proteinExistence type="predicted"/>
<dbReference type="GO" id="GO:0003723">
    <property type="term" value="F:RNA binding"/>
    <property type="evidence" value="ECO:0007669"/>
    <property type="project" value="UniProtKB-UniRule"/>
</dbReference>
<feature type="domain" description="RRM" evidence="4">
    <location>
        <begin position="34"/>
        <end position="87"/>
    </location>
</feature>
<evidence type="ECO:0000256" key="1">
    <source>
        <dbReference type="ARBA" id="ARBA00022737"/>
    </source>
</evidence>
<evidence type="ECO:0000256" key="3">
    <source>
        <dbReference type="PROSITE-ProRule" id="PRU00176"/>
    </source>
</evidence>
<dbReference type="Gene3D" id="3.30.70.330">
    <property type="match status" value="2"/>
</dbReference>
<dbReference type="InterPro" id="IPR000504">
    <property type="entry name" value="RRM_dom"/>
</dbReference>
<dbReference type="Pfam" id="PF00076">
    <property type="entry name" value="RRM_1"/>
    <property type="match status" value="1"/>
</dbReference>
<dbReference type="Proteomes" id="UP000243686">
    <property type="component" value="Unassembled WGS sequence"/>
</dbReference>
<dbReference type="PANTHER" id="PTHR24012">
    <property type="entry name" value="RNA BINDING PROTEIN"/>
    <property type="match status" value="1"/>
</dbReference>
<evidence type="ECO:0000313" key="6">
    <source>
        <dbReference type="Proteomes" id="UP000243686"/>
    </source>
</evidence>
<evidence type="ECO:0000256" key="2">
    <source>
        <dbReference type="ARBA" id="ARBA00022884"/>
    </source>
</evidence>
<keyword evidence="6" id="KW-1185">Reference proteome</keyword>
<accession>A0A1S8X9R4</accession>
<gene>
    <name evidence="5" type="ORF">X801_00620</name>
</gene>
<sequence>MYIACEVAVLDEVDCPSNVTSSTASVRISHLGTPVETARICRDLVTRNSLGYGYVNFGEPKNAERALENFNCESFTGHPIRILWSRNDSSLQKSGRNLDRTIYQKQLNDGFSFIDRILSCKIAMDEHGNLKGYGLHILEKRSVLNAPLRKVMNDMMISDRVVYVSKFIPSSASGKLRFNNIYVKNFPPDTTDEKLREIF</sequence>
<keyword evidence="2 3" id="KW-0694">RNA-binding</keyword>
<dbReference type="InterPro" id="IPR035979">
    <property type="entry name" value="RBD_domain_sf"/>
</dbReference>
<evidence type="ECO:0000259" key="4">
    <source>
        <dbReference type="PROSITE" id="PS50102"/>
    </source>
</evidence>
<feature type="non-terminal residue" evidence="5">
    <location>
        <position position="199"/>
    </location>
</feature>
<reference evidence="5 6" key="1">
    <citation type="submission" date="2015-03" db="EMBL/GenBank/DDBJ databases">
        <title>Draft genome of the nematode, Opisthorchis viverrini.</title>
        <authorList>
            <person name="Mitreva M."/>
        </authorList>
    </citation>
    <scope>NUCLEOTIDE SEQUENCE [LARGE SCALE GENOMIC DNA]</scope>
    <source>
        <strain evidence="5">Khon Kaen</strain>
    </source>
</reference>
<dbReference type="InterPro" id="IPR012677">
    <property type="entry name" value="Nucleotide-bd_a/b_plait_sf"/>
</dbReference>
<protein>
    <recommendedName>
        <fullName evidence="4">RRM domain-containing protein</fullName>
    </recommendedName>
</protein>
<evidence type="ECO:0000313" key="5">
    <source>
        <dbReference type="EMBL" id="OON23470.1"/>
    </source>
</evidence>
<dbReference type="AlphaFoldDB" id="A0A1S8X9R4"/>